<feature type="signal peptide" evidence="3">
    <location>
        <begin position="1"/>
        <end position="18"/>
    </location>
</feature>
<proteinExistence type="predicted"/>
<dbReference type="AlphaFoldDB" id="A0A2I2G3J8"/>
<accession>A0A2I2G3J8</accession>
<feature type="chain" id="PRO_5014183862" description="Receptor L-domain domain-containing protein" evidence="3">
    <location>
        <begin position="19"/>
        <end position="380"/>
    </location>
</feature>
<evidence type="ECO:0000313" key="5">
    <source>
        <dbReference type="Proteomes" id="UP000234275"/>
    </source>
</evidence>
<dbReference type="STRING" id="1392250.A0A2I2G3J8"/>
<keyword evidence="5" id="KW-1185">Reference proteome</keyword>
<gene>
    <name evidence="4" type="ORF">P170DRAFT_439110</name>
</gene>
<evidence type="ECO:0000256" key="2">
    <source>
        <dbReference type="SAM" id="Phobius"/>
    </source>
</evidence>
<name>A0A2I2G3J8_9EURO</name>
<dbReference type="RefSeq" id="XP_024702757.1">
    <property type="nucleotide sequence ID" value="XM_024849765.1"/>
</dbReference>
<protein>
    <recommendedName>
        <fullName evidence="6">Receptor L-domain domain-containing protein</fullName>
    </recommendedName>
</protein>
<evidence type="ECO:0000256" key="3">
    <source>
        <dbReference type="SAM" id="SignalP"/>
    </source>
</evidence>
<evidence type="ECO:0000313" key="4">
    <source>
        <dbReference type="EMBL" id="PLB47455.1"/>
    </source>
</evidence>
<dbReference type="OrthoDB" id="536881at2759"/>
<keyword evidence="3" id="KW-0732">Signal</keyword>
<keyword evidence="2" id="KW-0812">Transmembrane</keyword>
<dbReference type="GeneID" id="36557464"/>
<reference evidence="4 5" key="1">
    <citation type="submission" date="2016-12" db="EMBL/GenBank/DDBJ databases">
        <title>The genomes of Aspergillus section Nigri reveals drivers in fungal speciation.</title>
        <authorList>
            <consortium name="DOE Joint Genome Institute"/>
            <person name="Vesth T.C."/>
            <person name="Nybo J."/>
            <person name="Theobald S."/>
            <person name="Brandl J."/>
            <person name="Frisvad J.C."/>
            <person name="Nielsen K.F."/>
            <person name="Lyhne E.K."/>
            <person name="Kogle M.E."/>
            <person name="Kuo A."/>
            <person name="Riley R."/>
            <person name="Clum A."/>
            <person name="Nolan M."/>
            <person name="Lipzen A."/>
            <person name="Salamov A."/>
            <person name="Henrissat B."/>
            <person name="Wiebenga A."/>
            <person name="De Vries R.P."/>
            <person name="Grigoriev I.V."/>
            <person name="Mortensen U.H."/>
            <person name="Andersen M.R."/>
            <person name="Baker S.E."/>
        </authorList>
    </citation>
    <scope>NUCLEOTIDE SEQUENCE [LARGE SCALE GENOMIC DNA]</scope>
    <source>
        <strain evidence="4 5">IBT 23096</strain>
    </source>
</reference>
<dbReference type="VEuPathDB" id="FungiDB:P170DRAFT_439110"/>
<keyword evidence="2" id="KW-0472">Membrane</keyword>
<comment type="caution">
    <text evidence="4">The sequence shown here is derived from an EMBL/GenBank/DDBJ whole genome shotgun (WGS) entry which is preliminary data.</text>
</comment>
<dbReference type="Proteomes" id="UP000234275">
    <property type="component" value="Unassembled WGS sequence"/>
</dbReference>
<dbReference type="EMBL" id="MSFO01000006">
    <property type="protein sequence ID" value="PLB47455.1"/>
    <property type="molecule type" value="Genomic_DNA"/>
</dbReference>
<sequence length="380" mass="41295">MRLWLALALVTLLNFAAGQECHRNFTITPNDNTTKLFQSCTTIVGDINIRTSIDGELYLRGVYNVTGNIDFRPDSDANTDSRPVVHFFIAPDLFYLGGLNVHQGFSVYELYLRDLETVGNISVYVDEYALNLDLGSLVEANSINISRALSTVDLDDLKTVHGALTIDYHAANDSSNEPTSSNYGRIDFPSLESAGSLNLAGATKNITLPRLTSVGPSPGSGSESGLTLHMDKLEKPINLDLPRLGSVEDHLKLYGNVKEIHAPRLTNFTSMNITSTTNLDCDSFLSIIEQSSQYPDNGSSVTCTFTPSKGLSKGAKIAIGVVVPVVVIAIVVGILLMWMKKKSRRESRARMGLSRLDLAGTEREARSATPPPPYSSHGAR</sequence>
<organism evidence="4 5">
    <name type="scientific">Aspergillus steynii IBT 23096</name>
    <dbReference type="NCBI Taxonomy" id="1392250"/>
    <lineage>
        <taxon>Eukaryota</taxon>
        <taxon>Fungi</taxon>
        <taxon>Dikarya</taxon>
        <taxon>Ascomycota</taxon>
        <taxon>Pezizomycotina</taxon>
        <taxon>Eurotiomycetes</taxon>
        <taxon>Eurotiomycetidae</taxon>
        <taxon>Eurotiales</taxon>
        <taxon>Aspergillaceae</taxon>
        <taxon>Aspergillus</taxon>
        <taxon>Aspergillus subgen. Circumdati</taxon>
    </lineage>
</organism>
<feature type="region of interest" description="Disordered" evidence="1">
    <location>
        <begin position="359"/>
        <end position="380"/>
    </location>
</feature>
<evidence type="ECO:0008006" key="6">
    <source>
        <dbReference type="Google" id="ProtNLM"/>
    </source>
</evidence>
<keyword evidence="2" id="KW-1133">Transmembrane helix</keyword>
<feature type="transmembrane region" description="Helical" evidence="2">
    <location>
        <begin position="317"/>
        <end position="338"/>
    </location>
</feature>
<evidence type="ECO:0000256" key="1">
    <source>
        <dbReference type="SAM" id="MobiDB-lite"/>
    </source>
</evidence>